<comment type="similarity">
    <text evidence="2">Belongs to the CPA3 antiporters (TC 2.A.63) subunit D family.</text>
</comment>
<dbReference type="PANTHER" id="PTHR42703:SF1">
    <property type="entry name" value="NA(+)_H(+) ANTIPORTER SUBUNIT D1"/>
    <property type="match status" value="1"/>
</dbReference>
<dbReference type="Proteomes" id="UP000316988">
    <property type="component" value="Unassembled WGS sequence"/>
</dbReference>
<evidence type="ECO:0000256" key="4">
    <source>
        <dbReference type="ARBA" id="ARBA00022692"/>
    </source>
</evidence>
<dbReference type="RefSeq" id="WP_143914784.1">
    <property type="nucleotide sequence ID" value="NZ_VLNT01000025.1"/>
</dbReference>
<evidence type="ECO:0000256" key="5">
    <source>
        <dbReference type="ARBA" id="ARBA00022989"/>
    </source>
</evidence>
<keyword evidence="4 7" id="KW-0812">Transmembrane</keyword>
<organism evidence="10 11">
    <name type="scientific">Aeromicrobium piscarium</name>
    <dbReference type="NCBI Taxonomy" id="2590901"/>
    <lineage>
        <taxon>Bacteria</taxon>
        <taxon>Bacillati</taxon>
        <taxon>Actinomycetota</taxon>
        <taxon>Actinomycetes</taxon>
        <taxon>Propionibacteriales</taxon>
        <taxon>Nocardioidaceae</taxon>
        <taxon>Aeromicrobium</taxon>
    </lineage>
</organism>
<feature type="transmembrane region" description="Helical" evidence="8">
    <location>
        <begin position="260"/>
        <end position="283"/>
    </location>
</feature>
<evidence type="ECO:0000313" key="10">
    <source>
        <dbReference type="EMBL" id="TSD54500.1"/>
    </source>
</evidence>
<comment type="subcellular location">
    <subcellularLocation>
        <location evidence="1">Cell membrane</location>
        <topology evidence="1">Multi-pass membrane protein</topology>
    </subcellularLocation>
    <subcellularLocation>
        <location evidence="7">Membrane</location>
        <topology evidence="7">Multi-pass membrane protein</topology>
    </subcellularLocation>
</comment>
<evidence type="ECO:0000256" key="6">
    <source>
        <dbReference type="ARBA" id="ARBA00023136"/>
    </source>
</evidence>
<feature type="transmembrane region" description="Helical" evidence="8">
    <location>
        <begin position="445"/>
        <end position="468"/>
    </location>
</feature>
<evidence type="ECO:0000259" key="9">
    <source>
        <dbReference type="Pfam" id="PF00361"/>
    </source>
</evidence>
<evidence type="ECO:0000256" key="2">
    <source>
        <dbReference type="ARBA" id="ARBA00005346"/>
    </source>
</evidence>
<proteinExistence type="inferred from homology"/>
<evidence type="ECO:0000256" key="8">
    <source>
        <dbReference type="SAM" id="Phobius"/>
    </source>
</evidence>
<dbReference type="InterPro" id="IPR003918">
    <property type="entry name" value="NADH_UbQ_OxRdtase"/>
</dbReference>
<evidence type="ECO:0000313" key="11">
    <source>
        <dbReference type="Proteomes" id="UP000316988"/>
    </source>
</evidence>
<keyword evidence="5 8" id="KW-1133">Transmembrane helix</keyword>
<feature type="transmembrane region" description="Helical" evidence="8">
    <location>
        <begin position="229"/>
        <end position="254"/>
    </location>
</feature>
<feature type="domain" description="NADH:quinone oxidoreductase/Mrp antiporter transmembrane" evidence="9">
    <location>
        <begin position="124"/>
        <end position="415"/>
    </location>
</feature>
<keyword evidence="3" id="KW-1003">Cell membrane</keyword>
<feature type="transmembrane region" description="Helical" evidence="8">
    <location>
        <begin position="159"/>
        <end position="178"/>
    </location>
</feature>
<dbReference type="Pfam" id="PF00361">
    <property type="entry name" value="Proton_antipo_M"/>
    <property type="match status" value="1"/>
</dbReference>
<gene>
    <name evidence="10" type="ORF">FNM00_17285</name>
</gene>
<feature type="transmembrane region" description="Helical" evidence="8">
    <location>
        <begin position="32"/>
        <end position="56"/>
    </location>
</feature>
<accession>A0A554RKA0</accession>
<evidence type="ECO:0000256" key="7">
    <source>
        <dbReference type="RuleBase" id="RU000320"/>
    </source>
</evidence>
<dbReference type="GO" id="GO:0008137">
    <property type="term" value="F:NADH dehydrogenase (ubiquinone) activity"/>
    <property type="evidence" value="ECO:0007669"/>
    <property type="project" value="InterPro"/>
</dbReference>
<feature type="transmembrane region" description="Helical" evidence="8">
    <location>
        <begin position="368"/>
        <end position="391"/>
    </location>
</feature>
<reference evidence="10 11" key="1">
    <citation type="submission" date="2019-07" db="EMBL/GenBank/DDBJ databases">
        <authorList>
            <person name="Zhao L.H."/>
        </authorList>
    </citation>
    <scope>NUCLEOTIDE SEQUENCE [LARGE SCALE GENOMIC DNA]</scope>
    <source>
        <strain evidence="10 11">Co35</strain>
    </source>
</reference>
<feature type="transmembrane region" description="Helical" evidence="8">
    <location>
        <begin position="326"/>
        <end position="348"/>
    </location>
</feature>
<evidence type="ECO:0000256" key="3">
    <source>
        <dbReference type="ARBA" id="ARBA00022475"/>
    </source>
</evidence>
<dbReference type="InterPro" id="IPR050586">
    <property type="entry name" value="CPA3_Na-H_Antiporter_D"/>
</dbReference>
<comment type="caution">
    <text evidence="10">The sequence shown here is derived from an EMBL/GenBank/DDBJ whole genome shotgun (WGS) entry which is preliminary data.</text>
</comment>
<feature type="transmembrane region" description="Helical" evidence="8">
    <location>
        <begin position="403"/>
        <end position="424"/>
    </location>
</feature>
<dbReference type="PANTHER" id="PTHR42703">
    <property type="entry name" value="NADH DEHYDROGENASE"/>
    <property type="match status" value="1"/>
</dbReference>
<keyword evidence="11" id="KW-1185">Reference proteome</keyword>
<dbReference type="AlphaFoldDB" id="A0A554RKA0"/>
<feature type="transmembrane region" description="Helical" evidence="8">
    <location>
        <begin position="117"/>
        <end position="147"/>
    </location>
</feature>
<dbReference type="PRINTS" id="PR01437">
    <property type="entry name" value="NUOXDRDTASE4"/>
</dbReference>
<sequence>MNYPALLPALVLLPLLLAAVTALVPRGSRRTAGAAAASTTGALGIGVVALIGGGSWELALAGWEAPLGITLRADGTSTAFLALVAVVGTAVTVYAAAEPSLAGGPDFWPLWLVLWAGLNGVVVAGDLFTIYVMLELVTIAAVALVALGGRSAASPALRYLFVGVVGSLLFLLAVALVYAETGTLDLPQATAALEPGPVLTSILALTLLGMGTKMALFPLHAWLPVAHPAAPAAVSAVLSALVIKAGVIVLWRIWFGIADGTAAVQVLGVAAGIAGAVAVFWGGAMALRSSRLKPIVAYSTVAQVGYFAIVLSLADGSAAGWSGGVILVLAHGLAKAAMFLAAGTLAFAYGTDRLSRLHGAISHTPMTVAALAIAGISLAGLPPTFGFVAKWQLLVATIEQGEWWWIGVLLLGGLLTFGYTAAMVRATFNRPGDDEVPAPYPVPAILAVVPFILAIASVAFGVFSAGLVDLLAEDPTARGRP</sequence>
<dbReference type="OrthoDB" id="9811798at2"/>
<dbReference type="InterPro" id="IPR001750">
    <property type="entry name" value="ND/Mrp_TM"/>
</dbReference>
<feature type="transmembrane region" description="Helical" evidence="8">
    <location>
        <begin position="77"/>
        <end position="97"/>
    </location>
</feature>
<dbReference type="GO" id="GO:0005886">
    <property type="term" value="C:plasma membrane"/>
    <property type="evidence" value="ECO:0007669"/>
    <property type="project" value="UniProtKB-SubCell"/>
</dbReference>
<dbReference type="EMBL" id="VLNT01000025">
    <property type="protein sequence ID" value="TSD54500.1"/>
    <property type="molecule type" value="Genomic_DNA"/>
</dbReference>
<dbReference type="GO" id="GO:0042773">
    <property type="term" value="P:ATP synthesis coupled electron transport"/>
    <property type="evidence" value="ECO:0007669"/>
    <property type="project" value="InterPro"/>
</dbReference>
<feature type="transmembrane region" description="Helical" evidence="8">
    <location>
        <begin position="198"/>
        <end position="217"/>
    </location>
</feature>
<name>A0A554RKA0_9ACTN</name>
<evidence type="ECO:0000256" key="1">
    <source>
        <dbReference type="ARBA" id="ARBA00004651"/>
    </source>
</evidence>
<feature type="transmembrane region" description="Helical" evidence="8">
    <location>
        <begin position="295"/>
        <end position="314"/>
    </location>
</feature>
<keyword evidence="6 8" id="KW-0472">Membrane</keyword>
<protein>
    <submittedName>
        <fullName evidence="10">Sodium:proton antiporter</fullName>
    </submittedName>
</protein>